<dbReference type="GO" id="GO:0008887">
    <property type="term" value="F:glycerate kinase activity"/>
    <property type="evidence" value="ECO:0007669"/>
    <property type="project" value="UniProtKB-UniRule"/>
</dbReference>
<evidence type="ECO:0000313" key="6">
    <source>
        <dbReference type="Proteomes" id="UP000296352"/>
    </source>
</evidence>
<protein>
    <submittedName>
        <fullName evidence="5">Glycerate 2-kinase</fullName>
        <ecNumber evidence="5">2.7.1.165</ecNumber>
    </submittedName>
</protein>
<dbReference type="SUPFAM" id="SSF110738">
    <property type="entry name" value="Glycerate kinase I"/>
    <property type="match status" value="1"/>
</dbReference>
<dbReference type="PIRSF" id="PIRSF006078">
    <property type="entry name" value="GlxK"/>
    <property type="match status" value="1"/>
</dbReference>
<organism evidence="5 6">
    <name type="scientific">Corynebacterium endometrii</name>
    <dbReference type="NCBI Taxonomy" id="2488819"/>
    <lineage>
        <taxon>Bacteria</taxon>
        <taxon>Bacillati</taxon>
        <taxon>Actinomycetota</taxon>
        <taxon>Actinomycetes</taxon>
        <taxon>Mycobacteriales</taxon>
        <taxon>Corynebacteriaceae</taxon>
        <taxon>Corynebacterium</taxon>
    </lineage>
</organism>
<keyword evidence="6" id="KW-1185">Reference proteome</keyword>
<dbReference type="Gene3D" id="3.90.1510.10">
    <property type="entry name" value="Glycerate kinase, domain 2"/>
    <property type="match status" value="1"/>
</dbReference>
<name>A0A4P7QG56_9CORY</name>
<dbReference type="InterPro" id="IPR004381">
    <property type="entry name" value="Glycerate_kinase"/>
</dbReference>
<reference evidence="5 6" key="1">
    <citation type="submission" date="2019-04" db="EMBL/GenBank/DDBJ databases">
        <title>Corynebacterium endometrii sp. nov., isolated from the uterus of a cow with endometritis.</title>
        <authorList>
            <person name="Ballas P."/>
            <person name="Ruckert C."/>
            <person name="Wagener K."/>
            <person name="Drillich M."/>
            <person name="Kaempfer P."/>
            <person name="Busse H.-J."/>
            <person name="Ehling-Schulz M."/>
        </authorList>
    </citation>
    <scope>NUCLEOTIDE SEQUENCE [LARGE SCALE GENOMIC DNA]</scope>
    <source>
        <strain evidence="5 6">LMM-1653</strain>
    </source>
</reference>
<dbReference type="InterPro" id="IPR036129">
    <property type="entry name" value="Glycerate_kinase_sf"/>
</dbReference>
<accession>A0A4P7QG56</accession>
<evidence type="ECO:0000256" key="4">
    <source>
        <dbReference type="PIRNR" id="PIRNR006078"/>
    </source>
</evidence>
<dbReference type="GO" id="GO:0043798">
    <property type="term" value="F:glycerate 2-kinase activity"/>
    <property type="evidence" value="ECO:0007669"/>
    <property type="project" value="UniProtKB-EC"/>
</dbReference>
<keyword evidence="2 4" id="KW-0808">Transferase</keyword>
<evidence type="ECO:0000256" key="3">
    <source>
        <dbReference type="ARBA" id="ARBA00022777"/>
    </source>
</evidence>
<evidence type="ECO:0000256" key="1">
    <source>
        <dbReference type="ARBA" id="ARBA00006284"/>
    </source>
</evidence>
<dbReference type="EMBL" id="CP039247">
    <property type="protein sequence ID" value="QCB28741.1"/>
    <property type="molecule type" value="Genomic_DNA"/>
</dbReference>
<dbReference type="InterPro" id="IPR018193">
    <property type="entry name" value="Glyc_kinase_flavodox-like_fold"/>
</dbReference>
<dbReference type="PANTHER" id="PTHR21599">
    <property type="entry name" value="GLYCERATE KINASE"/>
    <property type="match status" value="1"/>
</dbReference>
<dbReference type="Proteomes" id="UP000296352">
    <property type="component" value="Chromosome"/>
</dbReference>
<dbReference type="InterPro" id="IPR018197">
    <property type="entry name" value="Glycerate_kinase_RE-like"/>
</dbReference>
<dbReference type="GO" id="GO:0031388">
    <property type="term" value="P:organic acid phosphorylation"/>
    <property type="evidence" value="ECO:0007669"/>
    <property type="project" value="UniProtKB-UniRule"/>
</dbReference>
<dbReference type="Pfam" id="PF02595">
    <property type="entry name" value="Gly_kinase"/>
    <property type="match status" value="1"/>
</dbReference>
<dbReference type="EC" id="2.7.1.165" evidence="5"/>
<dbReference type="Gene3D" id="3.40.50.10350">
    <property type="entry name" value="Glycerate kinase, domain 1"/>
    <property type="match status" value="1"/>
</dbReference>
<keyword evidence="3 4" id="KW-0418">Kinase</keyword>
<gene>
    <name evidence="5" type="primary">garK</name>
    <name evidence="5" type="ORF">CENDO_07335</name>
</gene>
<sequence length="378" mass="38328">MSGMHIIVAPDSFKGTATAPEAAAGIAAGIREALPEAKVTTLALADGGEGTSEAVASVLATAGHRIEKVTLPTVDALGRLTEATYYLDRDDNTAYIDVAAASGLPAVADGPDALHSDTYGTGVLIADAESKGAKRIVLGLGGSATTDGGTGILTALGAAAHDSRGYALPKGGAPLVHLDHIDTVQLNMKAAMLDFVLLCDTRCTAARSAIMYGPQKGASQQEVALLTGALQRLCEVTGIDPETESFGAAGAIPVGLTWVSETLWGTRDHVAVRSGAEFIADAMNLDDRLATADLIITGEGGFDEQSLTGKVVGTIADKAAAAGVQLGVVAGRFDDSAELPAGTLSAELISLRESESQPMPAQLRAAGKAIAKQLSARG</sequence>
<evidence type="ECO:0000313" key="5">
    <source>
        <dbReference type="EMBL" id="QCB28741.1"/>
    </source>
</evidence>
<evidence type="ECO:0000256" key="2">
    <source>
        <dbReference type="ARBA" id="ARBA00022679"/>
    </source>
</evidence>
<proteinExistence type="inferred from homology"/>
<dbReference type="KEGG" id="cee:CENDO_07335"/>
<comment type="similarity">
    <text evidence="1 4">Belongs to the glycerate kinase type-1 family.</text>
</comment>
<dbReference type="NCBIfam" id="TIGR00045">
    <property type="entry name" value="glycerate kinase"/>
    <property type="match status" value="1"/>
</dbReference>
<dbReference type="PANTHER" id="PTHR21599:SF0">
    <property type="entry name" value="GLYCERATE KINASE"/>
    <property type="match status" value="1"/>
</dbReference>
<dbReference type="AlphaFoldDB" id="A0A4P7QG56"/>